<proteinExistence type="predicted"/>
<dbReference type="InterPro" id="IPR029044">
    <property type="entry name" value="Nucleotide-diphossugar_trans"/>
</dbReference>
<dbReference type="SUPFAM" id="SSF53448">
    <property type="entry name" value="Nucleotide-diphospho-sugar transferases"/>
    <property type="match status" value="1"/>
</dbReference>
<accession>A0ABD6CET8</accession>
<dbReference type="Pfam" id="PF12804">
    <property type="entry name" value="NTP_transf_3"/>
    <property type="match status" value="1"/>
</dbReference>
<dbReference type="InterPro" id="IPR025877">
    <property type="entry name" value="MobA-like_NTP_Trfase"/>
</dbReference>
<organism evidence="3 4">
    <name type="scientific">Halorientalis brevis</name>
    <dbReference type="NCBI Taxonomy" id="1126241"/>
    <lineage>
        <taxon>Archaea</taxon>
        <taxon>Methanobacteriati</taxon>
        <taxon>Methanobacteriota</taxon>
        <taxon>Stenosarchaea group</taxon>
        <taxon>Halobacteria</taxon>
        <taxon>Halobacteriales</taxon>
        <taxon>Haloarculaceae</taxon>
        <taxon>Halorientalis</taxon>
    </lineage>
</organism>
<evidence type="ECO:0000256" key="1">
    <source>
        <dbReference type="ARBA" id="ARBA00022679"/>
    </source>
</evidence>
<dbReference type="AlphaFoldDB" id="A0ABD6CET8"/>
<keyword evidence="4" id="KW-1185">Reference proteome</keyword>
<gene>
    <name evidence="3" type="ORF">ACFR9U_13965</name>
</gene>
<evidence type="ECO:0000313" key="4">
    <source>
        <dbReference type="Proteomes" id="UP001597119"/>
    </source>
</evidence>
<dbReference type="PANTHER" id="PTHR19136">
    <property type="entry name" value="MOLYBDENUM COFACTOR GUANYLYLTRANSFERASE"/>
    <property type="match status" value="1"/>
</dbReference>
<keyword evidence="1 3" id="KW-0808">Transferase</keyword>
<dbReference type="PANTHER" id="PTHR19136:SF86">
    <property type="entry name" value="ADENOSYLCOBINAMIDE-PHOSPHATE GUANYLYLTRANSFERASE"/>
    <property type="match status" value="1"/>
</dbReference>
<dbReference type="EMBL" id="JBHUDJ010000008">
    <property type="protein sequence ID" value="MFD1588085.1"/>
    <property type="molecule type" value="Genomic_DNA"/>
</dbReference>
<dbReference type="Gene3D" id="3.90.550.10">
    <property type="entry name" value="Spore Coat Polysaccharide Biosynthesis Protein SpsA, Chain A"/>
    <property type="match status" value="1"/>
</dbReference>
<reference evidence="3 4" key="1">
    <citation type="journal article" date="2019" name="Int. J. Syst. Evol. Microbiol.">
        <title>The Global Catalogue of Microorganisms (GCM) 10K type strain sequencing project: providing services to taxonomists for standard genome sequencing and annotation.</title>
        <authorList>
            <consortium name="The Broad Institute Genomics Platform"/>
            <consortium name="The Broad Institute Genome Sequencing Center for Infectious Disease"/>
            <person name="Wu L."/>
            <person name="Ma J."/>
        </authorList>
    </citation>
    <scope>NUCLEOTIDE SEQUENCE [LARGE SCALE GENOMIC DNA]</scope>
    <source>
        <strain evidence="3 4">CGMCC 1.12125</strain>
    </source>
</reference>
<comment type="caution">
    <text evidence="3">The sequence shown here is derived from an EMBL/GenBank/DDBJ whole genome shotgun (WGS) entry which is preliminary data.</text>
</comment>
<feature type="domain" description="MobA-like NTP transferase" evidence="2">
    <location>
        <begin position="3"/>
        <end position="128"/>
    </location>
</feature>
<dbReference type="Proteomes" id="UP001597119">
    <property type="component" value="Unassembled WGS sequence"/>
</dbReference>
<sequence>MDAVVMCGGRGTRLGADAEKPLFEVAGRPMVDRVCDALAASRADSVYTAVSPHAPATREHVRERTDCTIIETPGEGYVADLGTVLDDDRIAEPVLTCVADLPLLAPALVDETLAAAHDRDGESLTVAVPAALKECLGVSSDTTKPHEGRTVAPVGLNVVGSAGDAVRLSYDARLAVNVNRTADASVAERLLE</sequence>
<protein>
    <submittedName>
        <fullName evidence="3">NTP transferase domain-containing protein</fullName>
    </submittedName>
</protein>
<dbReference type="GO" id="GO:0016779">
    <property type="term" value="F:nucleotidyltransferase activity"/>
    <property type="evidence" value="ECO:0007669"/>
    <property type="project" value="UniProtKB-ARBA"/>
</dbReference>
<evidence type="ECO:0000259" key="2">
    <source>
        <dbReference type="Pfam" id="PF12804"/>
    </source>
</evidence>
<name>A0ABD6CET8_9EURY</name>
<dbReference type="RefSeq" id="WP_345893430.1">
    <property type="nucleotide sequence ID" value="NZ_JALLGV010000012.1"/>
</dbReference>
<evidence type="ECO:0000313" key="3">
    <source>
        <dbReference type="EMBL" id="MFD1588085.1"/>
    </source>
</evidence>